<proteinExistence type="predicted"/>
<keyword evidence="1" id="KW-1133">Transmembrane helix</keyword>
<evidence type="ECO:0000256" key="1">
    <source>
        <dbReference type="SAM" id="Phobius"/>
    </source>
</evidence>
<organism evidence="3 4">
    <name type="scientific">Mycolicibacterium mageritense</name>
    <name type="common">Mycobacterium mageritense</name>
    <dbReference type="NCBI Taxonomy" id="53462"/>
    <lineage>
        <taxon>Bacteria</taxon>
        <taxon>Bacillati</taxon>
        <taxon>Actinomycetota</taxon>
        <taxon>Actinomycetes</taxon>
        <taxon>Mycobacteriales</taxon>
        <taxon>Mycobacteriaceae</taxon>
        <taxon>Mycolicibacterium</taxon>
    </lineage>
</organism>
<evidence type="ECO:0000313" key="4">
    <source>
        <dbReference type="Proteomes" id="UP001241092"/>
    </source>
</evidence>
<dbReference type="InterPro" id="IPR048428">
    <property type="entry name" value="YobI-NTPase"/>
</dbReference>
<keyword evidence="1" id="KW-0812">Transmembrane</keyword>
<evidence type="ECO:0000313" key="3">
    <source>
        <dbReference type="EMBL" id="BDY26888.1"/>
    </source>
</evidence>
<dbReference type="EMBL" id="AP027452">
    <property type="protein sequence ID" value="BDY26888.1"/>
    <property type="molecule type" value="Genomic_DNA"/>
</dbReference>
<keyword evidence="1" id="KW-0472">Membrane</keyword>
<accession>A0AAI8TQJ6</accession>
<evidence type="ECO:0000259" key="2">
    <source>
        <dbReference type="Pfam" id="PF20693"/>
    </source>
</evidence>
<name>A0AAI8TQJ6_MYCME</name>
<reference evidence="3" key="1">
    <citation type="submission" date="2023-03" db="EMBL/GenBank/DDBJ databases">
        <title>Draft genome sequence of a Mycolicibacterium mageritense strain H4_3_1 isolated from a hybrid biological-inorganic system reactor.</title>
        <authorList>
            <person name="Feng X."/>
            <person name="Kazama D."/>
            <person name="Sato K."/>
            <person name="Kobayashi H."/>
        </authorList>
    </citation>
    <scope>NUCLEOTIDE SEQUENCE</scope>
    <source>
        <strain evidence="3">H4_3_1</strain>
    </source>
</reference>
<feature type="domain" description="YobI-like P-loop NTPase" evidence="2">
    <location>
        <begin position="4"/>
        <end position="356"/>
    </location>
</feature>
<gene>
    <name evidence="3" type="ORF">hbim_00805</name>
</gene>
<dbReference type="Pfam" id="PF20693">
    <property type="entry name" value="YobI-ATPase"/>
    <property type="match status" value="1"/>
</dbReference>
<dbReference type="AlphaFoldDB" id="A0AAI8TQJ6"/>
<feature type="transmembrane region" description="Helical" evidence="1">
    <location>
        <begin position="75"/>
        <end position="94"/>
    </location>
</feature>
<dbReference type="Proteomes" id="UP001241092">
    <property type="component" value="Chromosome"/>
</dbReference>
<sequence>MLAQVRRLYPKKTVSVSLSTLGAENESAGKEPSNNTSYTLTNRIQKEILKQLLYREKPSVMRNSRFRRITRFNPLKECITSGLIAAVAVTIVFLTRIADRFINLFGTEHPKRSIAYGLLLLGCFIVTFAVRYAFHNRLWIEKIGAGPATIALSNRSGSFFDEYLDEIVYFFEATETTIAIFEDLDRFDEPQIFESLRELNTILNNSKSLEKNPIRFIYALRDSIFEQLGTVMHSDYRKHQDAADVELARTNRTKFFDLVIPIVPFITHRSSRDLMSSTMGTDTGIDFDLIDTAARHITDMRLIKNIHNEFVVFKQRLLTEDSRLSGLTPTALFALILYKNIHLSDFEHIRTGDSDLDDIYRKSRRLVENNIADLNSELARLRSADYESSLISKRSERLGEQLEEYIRRVIRHIEQSSPATFRVSIAGHEFALPDLRTDQFWQKFLEEGGSNALVVTSAYIQQAVFKVEDLAAALRADLSLSKWAAGDRRELRNRIEKANHKKQALRRSNWQQLYADDAYTEDPGLGAESPTFKEIVAFHAKSELAVDLIANGYLDANFALYVSQYYGFRVTLQAMNFILHHIEPDVMDAHFELAPGDVDALLRECAPSTFTEKCMYNVSILDRLLGTGDGRADKIISSLARLGAEEQAFIAAYIADGSEGEKLFRKLSWNTEKVFTLIRDAEVDETTRLSLYSAALEGGDDTMSYEGAAENTDRPIADYLAANYDRISALTSDLEKRVATSVVKILTTLGVVFEDISALGLTVRQAVVDAHIYRLTLDNLRNALEGSDELALDSLVAQNSSVYEFVLDNLQDYLGLLFTTRRETVQHRDAFLRVIADVTTADPATVENVAKRASVECVIESLSDITKDAWSGLFAARRVHMSLNNVYTYVSEFGIDRAIATSLTDLREIEQCEDVDESVLTEVAIQLLNAPAEILSAGTRVRLAHSLNLQRYLQVDRITPSSDTFVGLLFQNKLVADEEESFKLTADLSWPEREFAITQSPAFRSYFTAALVPEADLVRLFESQLVPEDVKARAFQLLLTYSDTVSAATADAAAAFAEDTSIDVDSVMLTFLLDRGGSQNSILKLLPRAIDSLSDPDLMQILGRLGPPYSQIESETGGPVDLPLDDSSSAIARRLRKAEPPWQTRTLTVRNVIRLTRPR</sequence>
<feature type="transmembrane region" description="Helical" evidence="1">
    <location>
        <begin position="114"/>
        <end position="134"/>
    </location>
</feature>
<protein>
    <recommendedName>
        <fullName evidence="2">YobI-like P-loop NTPase domain-containing protein</fullName>
    </recommendedName>
</protein>